<feature type="compositionally biased region" description="Polar residues" evidence="2">
    <location>
        <begin position="177"/>
        <end position="202"/>
    </location>
</feature>
<evidence type="ECO:0000256" key="3">
    <source>
        <dbReference type="SAM" id="Phobius"/>
    </source>
</evidence>
<feature type="region of interest" description="Disordered" evidence="2">
    <location>
        <begin position="472"/>
        <end position="499"/>
    </location>
</feature>
<evidence type="ECO:0000256" key="2">
    <source>
        <dbReference type="SAM" id="MobiDB-lite"/>
    </source>
</evidence>
<comment type="caution">
    <text evidence="5">The sequence shown here is derived from an EMBL/GenBank/DDBJ whole genome shotgun (WGS) entry which is preliminary data.</text>
</comment>
<dbReference type="SUPFAM" id="SSF48726">
    <property type="entry name" value="Immunoglobulin"/>
    <property type="match status" value="6"/>
</dbReference>
<dbReference type="GO" id="GO:0005886">
    <property type="term" value="C:plasma membrane"/>
    <property type="evidence" value="ECO:0007669"/>
    <property type="project" value="TreeGrafter"/>
</dbReference>
<dbReference type="PANTHER" id="PTHR10075">
    <property type="entry name" value="BASIGIN RELATED"/>
    <property type="match status" value="1"/>
</dbReference>
<dbReference type="GO" id="GO:0098632">
    <property type="term" value="F:cell-cell adhesion mediator activity"/>
    <property type="evidence" value="ECO:0007669"/>
    <property type="project" value="TreeGrafter"/>
</dbReference>
<gene>
    <name evidence="5" type="ORF">PHET_02849</name>
</gene>
<dbReference type="Proteomes" id="UP000748531">
    <property type="component" value="Unassembled WGS sequence"/>
</dbReference>
<evidence type="ECO:0000256" key="1">
    <source>
        <dbReference type="ARBA" id="ARBA00023319"/>
    </source>
</evidence>
<sequence length="1373" mass="153317">MCSRIHGGNYLLITPVLPIVMPSATWIRRIGIAQTAESCVLFRGFIFLHLWVYLCFVISVITANLSSSRPLLRNVTREDCGANPCPPIQSSWSLNLGSFRNYTPDLVNPTIRDEALTFSGLRRIRRHDIVFSPPRILPDLPNLVRFFDRTGLQIQCRAAGNPSPIIRWFSLPTTNTRPSQAVTGPASSISEHFGTRSLSSENGLDDVQMDDDLVLSELGYDGQARETPQADQSSAVEITTATTRPSERDDATELMDRDMAVTNQVVVGDGWLNFTATRSSTMRMVFFCQAENYLGRARSRKMVVHQVPMPDENLRIVYTTFPIEPGQKAVVTCQPEQAIFNRFLKVKYWEVYLNGTLISTIDRSFGRFSMINVTKHPELHIRSVTEAELAGLEVRCVLQSIVDEFVKVERPERGRLQRLQFGFSYTELRSVGTEVNVLRGSTVELPWAIEGELRVGVDWFYLSDTSRTRQAIALPSSSSPGSDASSSMDRSPSGTHPLGRKARFLPWGTEYELVDGAYGNLRLINLSVADSGHYIAESANTARSLRVKYMVRVRAPLGVKVTPSQRMVDWGSHVELTCEVTGHPRQLVYWLHNSRAVSKRHRVLNVSPHPPSASTSFSSSTRGPPQPLSIRLVIEAFTLDDVGVYQCIAENGHSTERLALGMVHTPSDVAQVSTILPINMDRVTEAMEGQGEELTSSSSTSLTGGEVVGDLIDNAQATTLLTMGRMRPALTWQNPAVEDGSTAAQVLLSIHSGITDVTLECRFAANPGPQIIWYRDDQPVPLDESGVISPEVSVDKSTAYTTITRLTIDIRKVPNLDELWTFGGEYRAVAKNAYGITDCRTYVLLETALRLRPISDQKPAIAGRAYTLKCYFIGSGIPALQWHRIKNGRDVQRIPVDHRHQLLEDGRVLRITEVNQEEDEADYRCTATHADRTANITVTLKVSHAPRLFDLPQTRQVKYARDMLSYSCALQNRADKPWYAWWEFQLEGTNAIIPLPPFKKDTYNGFSVSYVEDVASRTEDSPWRLPDSLRDRVPSFVHSEPNAAVYVTVNKLRKELHHGNLTCVVLNEVGEDRQSIRVTFVPELEFAIRPPNNQDVTLGQTISIDCAAKPSDLSPVVDWKYLQKTTGKYVNVSELSEATNGRISQLPNGTLLLSNVDESDPREFLCFLKPGRLSTAAQRSSAVNLEVHVPARIDAINHVEKVRGSRFNLTCSVHGDPDDLKAAWYYRPSGHQKWQLIDKPCVLPSVLLTEARLREDGTLDPAKFEQSTSKTAGSADGSDFRSRMDQNTVSLVDCQSYGVEGLENGVLFRQVSLFKPNKRGLDKQLQFSSVKEAHMGEYLCRASNLYNRDITGARTEVEEFVRLTVICEFAAVF</sequence>
<feature type="transmembrane region" description="Helical" evidence="3">
    <location>
        <begin position="12"/>
        <end position="28"/>
    </location>
</feature>
<dbReference type="GO" id="GO:0007411">
    <property type="term" value="P:axon guidance"/>
    <property type="evidence" value="ECO:0007669"/>
    <property type="project" value="TreeGrafter"/>
</dbReference>
<dbReference type="SMART" id="SM00409">
    <property type="entry name" value="IG"/>
    <property type="match status" value="6"/>
</dbReference>
<dbReference type="OrthoDB" id="10001713at2759"/>
<dbReference type="GO" id="GO:0030424">
    <property type="term" value="C:axon"/>
    <property type="evidence" value="ECO:0007669"/>
    <property type="project" value="TreeGrafter"/>
</dbReference>
<keyword evidence="3" id="KW-0472">Membrane</keyword>
<keyword evidence="1" id="KW-0393">Immunoglobulin domain</keyword>
<feature type="region of interest" description="Disordered" evidence="2">
    <location>
        <begin position="177"/>
        <end position="203"/>
    </location>
</feature>
<feature type="region of interest" description="Disordered" evidence="2">
    <location>
        <begin position="1259"/>
        <end position="1281"/>
    </location>
</feature>
<feature type="region of interest" description="Disordered" evidence="2">
    <location>
        <begin position="605"/>
        <end position="624"/>
    </location>
</feature>
<feature type="region of interest" description="Disordered" evidence="2">
    <location>
        <begin position="224"/>
        <end position="249"/>
    </location>
</feature>
<evidence type="ECO:0000259" key="4">
    <source>
        <dbReference type="PROSITE" id="PS50835"/>
    </source>
</evidence>
<dbReference type="PROSITE" id="PS50835">
    <property type="entry name" value="IG_LIKE"/>
    <property type="match status" value="4"/>
</dbReference>
<dbReference type="GO" id="GO:0070593">
    <property type="term" value="P:dendrite self-avoidance"/>
    <property type="evidence" value="ECO:0007669"/>
    <property type="project" value="TreeGrafter"/>
</dbReference>
<dbReference type="InterPro" id="IPR003598">
    <property type="entry name" value="Ig_sub2"/>
</dbReference>
<dbReference type="Gene3D" id="2.60.40.10">
    <property type="entry name" value="Immunoglobulins"/>
    <property type="match status" value="6"/>
</dbReference>
<dbReference type="InterPro" id="IPR013098">
    <property type="entry name" value="Ig_I-set"/>
</dbReference>
<evidence type="ECO:0000313" key="6">
    <source>
        <dbReference type="Proteomes" id="UP000748531"/>
    </source>
</evidence>
<feature type="domain" description="Ig-like" evidence="4">
    <location>
        <begin position="1190"/>
        <end position="1351"/>
    </location>
</feature>
<dbReference type="InterPro" id="IPR007110">
    <property type="entry name" value="Ig-like_dom"/>
</dbReference>
<dbReference type="PANTHER" id="PTHR10075:SF100">
    <property type="entry name" value="FASCICLIN-2"/>
    <property type="match status" value="1"/>
</dbReference>
<feature type="domain" description="Ig-like" evidence="4">
    <location>
        <begin position="556"/>
        <end position="659"/>
    </location>
</feature>
<feature type="compositionally biased region" description="Polar residues" evidence="2">
    <location>
        <begin position="229"/>
        <end position="244"/>
    </location>
</feature>
<protein>
    <submittedName>
        <fullName evidence="5">Putative cell adhesion molecule</fullName>
    </submittedName>
</protein>
<reference evidence="5" key="1">
    <citation type="submission" date="2019-05" db="EMBL/GenBank/DDBJ databases">
        <title>Annotation for the trematode Paragonimus heterotremus.</title>
        <authorList>
            <person name="Choi Y.-J."/>
        </authorList>
    </citation>
    <scope>NUCLEOTIDE SEQUENCE</scope>
    <source>
        <strain evidence="5">LC</strain>
    </source>
</reference>
<feature type="domain" description="Ig-like" evidence="4">
    <location>
        <begin position="1082"/>
        <end position="1184"/>
    </location>
</feature>
<feature type="domain" description="Ig-like" evidence="4">
    <location>
        <begin position="853"/>
        <end position="943"/>
    </location>
</feature>
<dbReference type="InterPro" id="IPR013783">
    <property type="entry name" value="Ig-like_fold"/>
</dbReference>
<dbReference type="GO" id="GO:0007156">
    <property type="term" value="P:homophilic cell adhesion via plasma membrane adhesion molecules"/>
    <property type="evidence" value="ECO:0007669"/>
    <property type="project" value="TreeGrafter"/>
</dbReference>
<dbReference type="Pfam" id="PF13927">
    <property type="entry name" value="Ig_3"/>
    <property type="match status" value="1"/>
</dbReference>
<dbReference type="SMART" id="SM00408">
    <property type="entry name" value="IGc2"/>
    <property type="match status" value="5"/>
</dbReference>
<dbReference type="InterPro" id="IPR003599">
    <property type="entry name" value="Ig_sub"/>
</dbReference>
<feature type="transmembrane region" description="Helical" evidence="3">
    <location>
        <begin position="40"/>
        <end position="61"/>
    </location>
</feature>
<proteinExistence type="predicted"/>
<dbReference type="InterPro" id="IPR036179">
    <property type="entry name" value="Ig-like_dom_sf"/>
</dbReference>
<feature type="compositionally biased region" description="Low complexity" evidence="2">
    <location>
        <begin position="475"/>
        <end position="493"/>
    </location>
</feature>
<keyword evidence="3" id="KW-0812">Transmembrane</keyword>
<organism evidence="5 6">
    <name type="scientific">Paragonimus heterotremus</name>
    <dbReference type="NCBI Taxonomy" id="100268"/>
    <lineage>
        <taxon>Eukaryota</taxon>
        <taxon>Metazoa</taxon>
        <taxon>Spiralia</taxon>
        <taxon>Lophotrochozoa</taxon>
        <taxon>Platyhelminthes</taxon>
        <taxon>Trematoda</taxon>
        <taxon>Digenea</taxon>
        <taxon>Plagiorchiida</taxon>
        <taxon>Troglotremata</taxon>
        <taxon>Troglotrematidae</taxon>
        <taxon>Paragonimus</taxon>
    </lineage>
</organism>
<name>A0A8J4WI93_9TREM</name>
<keyword evidence="3" id="KW-1133">Transmembrane helix</keyword>
<dbReference type="CDD" id="cd00096">
    <property type="entry name" value="Ig"/>
    <property type="match status" value="1"/>
</dbReference>
<feature type="compositionally biased region" description="Low complexity" evidence="2">
    <location>
        <begin position="612"/>
        <end position="623"/>
    </location>
</feature>
<keyword evidence="6" id="KW-1185">Reference proteome</keyword>
<evidence type="ECO:0000313" key="5">
    <source>
        <dbReference type="EMBL" id="KAF5403463.1"/>
    </source>
</evidence>
<dbReference type="EMBL" id="LUCH01001209">
    <property type="protein sequence ID" value="KAF5403463.1"/>
    <property type="molecule type" value="Genomic_DNA"/>
</dbReference>
<dbReference type="Pfam" id="PF07679">
    <property type="entry name" value="I-set"/>
    <property type="match status" value="1"/>
</dbReference>
<accession>A0A8J4WI93</accession>